<evidence type="ECO:0000313" key="5">
    <source>
        <dbReference type="EMBL" id="MUG24054.1"/>
    </source>
</evidence>
<reference evidence="5 6" key="1">
    <citation type="submission" date="2019-11" db="EMBL/GenBank/DDBJ databases">
        <title>Draft genome sequences of five Paenibacillus species of dairy origin.</title>
        <authorList>
            <person name="Olajide A.M."/>
            <person name="Chen S."/>
            <person name="Lapointe G."/>
        </authorList>
    </citation>
    <scope>NUCLEOTIDE SEQUENCE [LARGE SCALE GENOMIC DNA]</scope>
    <source>
        <strain evidence="5 6">3CT49</strain>
    </source>
</reference>
<evidence type="ECO:0000259" key="4">
    <source>
        <dbReference type="PROSITE" id="PS01124"/>
    </source>
</evidence>
<dbReference type="InterPro" id="IPR018060">
    <property type="entry name" value="HTH_AraC"/>
</dbReference>
<dbReference type="RefSeq" id="WP_082207826.1">
    <property type="nucleotide sequence ID" value="NZ_BGML01000008.1"/>
</dbReference>
<dbReference type="GO" id="GO:0005829">
    <property type="term" value="C:cytosol"/>
    <property type="evidence" value="ECO:0007669"/>
    <property type="project" value="TreeGrafter"/>
</dbReference>
<dbReference type="OrthoDB" id="5582699at2"/>
<dbReference type="PROSITE" id="PS01124">
    <property type="entry name" value="HTH_ARAC_FAMILY_2"/>
    <property type="match status" value="1"/>
</dbReference>
<dbReference type="PANTHER" id="PTHR47894:SF1">
    <property type="entry name" value="HTH-TYPE TRANSCRIPTIONAL REGULATOR VQSM"/>
    <property type="match status" value="1"/>
</dbReference>
<name>A0A6N8EWR5_PAEMA</name>
<keyword evidence="2" id="KW-0238">DNA-binding</keyword>
<dbReference type="InterPro" id="IPR009057">
    <property type="entry name" value="Homeodomain-like_sf"/>
</dbReference>
<dbReference type="Pfam" id="PF12833">
    <property type="entry name" value="HTH_18"/>
    <property type="match status" value="1"/>
</dbReference>
<dbReference type="Gene3D" id="1.10.10.60">
    <property type="entry name" value="Homeodomain-like"/>
    <property type="match status" value="1"/>
</dbReference>
<keyword evidence="1" id="KW-0805">Transcription regulation</keyword>
<dbReference type="Proteomes" id="UP000442469">
    <property type="component" value="Unassembled WGS sequence"/>
</dbReference>
<evidence type="ECO:0000256" key="3">
    <source>
        <dbReference type="ARBA" id="ARBA00023163"/>
    </source>
</evidence>
<feature type="domain" description="HTH araC/xylS-type" evidence="4">
    <location>
        <begin position="1"/>
        <end position="48"/>
    </location>
</feature>
<accession>A0A6N8EWR5</accession>
<dbReference type="PANTHER" id="PTHR47894">
    <property type="entry name" value="HTH-TYPE TRANSCRIPTIONAL REGULATOR GADX"/>
    <property type="match status" value="1"/>
</dbReference>
<dbReference type="AlphaFoldDB" id="A0A6N8EWR5"/>
<dbReference type="GeneID" id="77007853"/>
<dbReference type="GO" id="GO:0003700">
    <property type="term" value="F:DNA-binding transcription factor activity"/>
    <property type="evidence" value="ECO:0007669"/>
    <property type="project" value="InterPro"/>
</dbReference>
<evidence type="ECO:0000313" key="6">
    <source>
        <dbReference type="Proteomes" id="UP000442469"/>
    </source>
</evidence>
<keyword evidence="3" id="KW-0804">Transcription</keyword>
<proteinExistence type="predicted"/>
<dbReference type="SUPFAM" id="SSF46689">
    <property type="entry name" value="Homeodomain-like"/>
    <property type="match status" value="1"/>
</dbReference>
<evidence type="ECO:0000256" key="1">
    <source>
        <dbReference type="ARBA" id="ARBA00023015"/>
    </source>
</evidence>
<gene>
    <name evidence="5" type="ORF">GNQ08_16820</name>
</gene>
<protein>
    <submittedName>
        <fullName evidence="5">Helix-turn-helix domain-containing protein</fullName>
    </submittedName>
</protein>
<sequence length="56" mass="6335">MEMAEAHLHQNEYSISGIAYLLHYSEPSAFHSAFKKWTGQTPGQFWAEAAKGLLRP</sequence>
<dbReference type="EMBL" id="WNZZ01000012">
    <property type="protein sequence ID" value="MUG24054.1"/>
    <property type="molecule type" value="Genomic_DNA"/>
</dbReference>
<evidence type="ECO:0000256" key="2">
    <source>
        <dbReference type="ARBA" id="ARBA00023125"/>
    </source>
</evidence>
<comment type="caution">
    <text evidence="5">The sequence shown here is derived from an EMBL/GenBank/DDBJ whole genome shotgun (WGS) entry which is preliminary data.</text>
</comment>
<dbReference type="GO" id="GO:0000976">
    <property type="term" value="F:transcription cis-regulatory region binding"/>
    <property type="evidence" value="ECO:0007669"/>
    <property type="project" value="TreeGrafter"/>
</dbReference>
<organism evidence="5 6">
    <name type="scientific">Paenibacillus macerans</name>
    <name type="common">Bacillus macerans</name>
    <dbReference type="NCBI Taxonomy" id="44252"/>
    <lineage>
        <taxon>Bacteria</taxon>
        <taxon>Bacillati</taxon>
        <taxon>Bacillota</taxon>
        <taxon>Bacilli</taxon>
        <taxon>Bacillales</taxon>
        <taxon>Paenibacillaceae</taxon>
        <taxon>Paenibacillus</taxon>
    </lineage>
</organism>